<dbReference type="PANTHER" id="PTHR43833:SF7">
    <property type="entry name" value="KTR SYSTEM POTASSIUM UPTAKE PROTEIN C"/>
    <property type="match status" value="1"/>
</dbReference>
<dbReference type="InterPro" id="IPR003148">
    <property type="entry name" value="RCK_N"/>
</dbReference>
<dbReference type="SUPFAM" id="SSF51735">
    <property type="entry name" value="NAD(P)-binding Rossmann-fold domains"/>
    <property type="match status" value="1"/>
</dbReference>
<dbReference type="Gene3D" id="3.30.70.1450">
    <property type="entry name" value="Regulator of K+ conductance, C-terminal domain"/>
    <property type="match status" value="1"/>
</dbReference>
<organism evidence="2 3">
    <name type="scientific">Pisciglobus halotolerans</name>
    <dbReference type="NCBI Taxonomy" id="745365"/>
    <lineage>
        <taxon>Bacteria</taxon>
        <taxon>Bacillati</taxon>
        <taxon>Bacillota</taxon>
        <taxon>Bacilli</taxon>
        <taxon>Lactobacillales</taxon>
        <taxon>Carnobacteriaceae</taxon>
    </lineage>
</organism>
<accession>A0A1I3B2N1</accession>
<dbReference type="PROSITE" id="PS51201">
    <property type="entry name" value="RCK_N"/>
    <property type="match status" value="1"/>
</dbReference>
<evidence type="ECO:0000313" key="2">
    <source>
        <dbReference type="EMBL" id="SFH56199.1"/>
    </source>
</evidence>
<dbReference type="Gene3D" id="3.40.50.720">
    <property type="entry name" value="NAD(P)-binding Rossmann-like Domain"/>
    <property type="match status" value="1"/>
</dbReference>
<dbReference type="Pfam" id="PF02254">
    <property type="entry name" value="TrkA_N"/>
    <property type="match status" value="1"/>
</dbReference>
<dbReference type="AlphaFoldDB" id="A0A1I3B2N1"/>
<dbReference type="OrthoDB" id="9776294at2"/>
<evidence type="ECO:0000259" key="1">
    <source>
        <dbReference type="PROSITE" id="PS51201"/>
    </source>
</evidence>
<dbReference type="InterPro" id="IPR036721">
    <property type="entry name" value="RCK_C_sf"/>
</dbReference>
<dbReference type="SUPFAM" id="SSF116726">
    <property type="entry name" value="TrkA C-terminal domain-like"/>
    <property type="match status" value="1"/>
</dbReference>
<sequence>MATITIGILGLGRFGRAVAQELSTFDCEVIVIDKNQENVEWIEPYVTQAIQGDIRDFDFLENIGMANCDVAVVATGDSLESSVLGIMNCKKLGINSIVAKAQDKDYRDVLVAIGANTVIQPEKEMGKRVAKSLLRRHITDMVELDENYAVVEFFPPKTWIGETIETLDLRKRYEINIIGLRNKDDGKLDVSFGPDHQVQADDIFVGIAESDKIERYDYLNKLR</sequence>
<feature type="domain" description="RCK N-terminal" evidence="1">
    <location>
        <begin position="3"/>
        <end position="120"/>
    </location>
</feature>
<dbReference type="RefSeq" id="WP_047390259.1">
    <property type="nucleotide sequence ID" value="NZ_FOQE01000003.1"/>
</dbReference>
<dbReference type="EMBL" id="FOQE01000003">
    <property type="protein sequence ID" value="SFH56199.1"/>
    <property type="molecule type" value="Genomic_DNA"/>
</dbReference>
<evidence type="ECO:0000313" key="3">
    <source>
        <dbReference type="Proteomes" id="UP000198668"/>
    </source>
</evidence>
<dbReference type="GO" id="GO:0006813">
    <property type="term" value="P:potassium ion transport"/>
    <property type="evidence" value="ECO:0007669"/>
    <property type="project" value="InterPro"/>
</dbReference>
<dbReference type="InterPro" id="IPR050721">
    <property type="entry name" value="Trk_Ktr_HKT_K-transport"/>
</dbReference>
<name>A0A1I3B2N1_9LACT</name>
<dbReference type="PANTHER" id="PTHR43833">
    <property type="entry name" value="POTASSIUM CHANNEL PROTEIN 2-RELATED-RELATED"/>
    <property type="match status" value="1"/>
</dbReference>
<protein>
    <submittedName>
        <fullName evidence="2">Trk system potassium uptake protein TrkA</fullName>
    </submittedName>
</protein>
<reference evidence="2 3" key="1">
    <citation type="submission" date="2016-10" db="EMBL/GenBank/DDBJ databases">
        <authorList>
            <person name="de Groot N.N."/>
        </authorList>
    </citation>
    <scope>NUCLEOTIDE SEQUENCE [LARGE SCALE GENOMIC DNA]</scope>
    <source>
        <strain evidence="2 3">DSM 27630</strain>
    </source>
</reference>
<dbReference type="Proteomes" id="UP000198668">
    <property type="component" value="Unassembled WGS sequence"/>
</dbReference>
<proteinExistence type="predicted"/>
<keyword evidence="3" id="KW-1185">Reference proteome</keyword>
<dbReference type="InterPro" id="IPR036291">
    <property type="entry name" value="NAD(P)-bd_dom_sf"/>
</dbReference>
<gene>
    <name evidence="2" type="ORF">SAMN04489868_10335</name>
</gene>